<keyword evidence="2" id="KW-0574">Periplasm</keyword>
<gene>
    <name evidence="4" type="ORF">RSO01_81940</name>
</gene>
<evidence type="ECO:0000313" key="4">
    <source>
        <dbReference type="EMBL" id="GEP61028.1"/>
    </source>
</evidence>
<dbReference type="PANTHER" id="PTHR30006:SF2">
    <property type="entry name" value="ABC TRANSPORTER SUBSTRATE-BINDING PROTEIN"/>
    <property type="match status" value="1"/>
</dbReference>
<dbReference type="GO" id="GO:0030976">
    <property type="term" value="F:thiamine pyrophosphate binding"/>
    <property type="evidence" value="ECO:0007669"/>
    <property type="project" value="TreeGrafter"/>
</dbReference>
<dbReference type="Pfam" id="PF13416">
    <property type="entry name" value="SBP_bac_8"/>
    <property type="match status" value="1"/>
</dbReference>
<dbReference type="GO" id="GO:0030288">
    <property type="term" value="C:outer membrane-bounded periplasmic space"/>
    <property type="evidence" value="ECO:0007669"/>
    <property type="project" value="TreeGrafter"/>
</dbReference>
<reference evidence="4 5" key="1">
    <citation type="submission" date="2019-07" db="EMBL/GenBank/DDBJ databases">
        <title>Whole genome shotgun sequence of Reyranella soli NBRC 108950.</title>
        <authorList>
            <person name="Hosoyama A."/>
            <person name="Uohara A."/>
            <person name="Ohji S."/>
            <person name="Ichikawa N."/>
        </authorList>
    </citation>
    <scope>NUCLEOTIDE SEQUENCE [LARGE SCALE GENOMIC DNA]</scope>
    <source>
        <strain evidence="4 5">NBRC 108950</strain>
    </source>
</reference>
<dbReference type="RefSeq" id="WP_147156360.1">
    <property type="nucleotide sequence ID" value="NZ_BKAJ01000196.1"/>
</dbReference>
<accession>A0A512NQ00</accession>
<evidence type="ECO:0000313" key="5">
    <source>
        <dbReference type="Proteomes" id="UP000321058"/>
    </source>
</evidence>
<evidence type="ECO:0000256" key="1">
    <source>
        <dbReference type="ARBA" id="ARBA00022729"/>
    </source>
</evidence>
<dbReference type="SUPFAM" id="SSF53850">
    <property type="entry name" value="Periplasmic binding protein-like II"/>
    <property type="match status" value="1"/>
</dbReference>
<dbReference type="InterPro" id="IPR006059">
    <property type="entry name" value="SBP"/>
</dbReference>
<dbReference type="PANTHER" id="PTHR30006">
    <property type="entry name" value="THIAMINE-BINDING PERIPLASMIC PROTEIN-RELATED"/>
    <property type="match status" value="1"/>
</dbReference>
<feature type="chain" id="PRO_5022005250" evidence="3">
    <location>
        <begin position="27"/>
        <end position="345"/>
    </location>
</feature>
<dbReference type="EMBL" id="BKAJ01000196">
    <property type="protein sequence ID" value="GEP61028.1"/>
    <property type="molecule type" value="Genomic_DNA"/>
</dbReference>
<feature type="signal peptide" evidence="3">
    <location>
        <begin position="1"/>
        <end position="26"/>
    </location>
</feature>
<dbReference type="InterPro" id="IPR006311">
    <property type="entry name" value="TAT_signal"/>
</dbReference>
<sequence length="345" mass="38019">MISRRTLLGTSAVAAATLAAPSILHAQTKTLKITTWGGKWGEIMKATVLPAFEKEFKCTVSADQAFPYVPKLQASPKNDPLYDVLHTNSNEQWNCFTEGLVMNKITPKEAPNVADVYPWAVSDKIVGVAIFTSAIGLGFRTDKGLAKPTSWKDLADPKLAGARGSYIIPVNSLGQCHLMMLGKLYGKGLQDLDAAYKALEQLKPIKLVDFTGQMEKMLLSGEVSMGVIHDSGVYRYEGQNQPVDFASPSEGVMALEQVLNVTPGSKVKELAFAYIDYMLRPETQKLLAEGVWYSPANKKVKLDAKYDEKLLTTEAKVATLIQPDWKWYNARKEDIDARVTKILKG</sequence>
<keyword evidence="5" id="KW-1185">Reference proteome</keyword>
<dbReference type="Gene3D" id="3.40.190.10">
    <property type="entry name" value="Periplasmic binding protein-like II"/>
    <property type="match status" value="2"/>
</dbReference>
<evidence type="ECO:0000256" key="3">
    <source>
        <dbReference type="SAM" id="SignalP"/>
    </source>
</evidence>
<dbReference type="Proteomes" id="UP000321058">
    <property type="component" value="Unassembled WGS sequence"/>
</dbReference>
<dbReference type="GO" id="GO:0030975">
    <property type="term" value="F:thiamine binding"/>
    <property type="evidence" value="ECO:0007669"/>
    <property type="project" value="TreeGrafter"/>
</dbReference>
<organism evidence="4 5">
    <name type="scientific">Reyranella soli</name>
    <dbReference type="NCBI Taxonomy" id="1230389"/>
    <lineage>
        <taxon>Bacteria</taxon>
        <taxon>Pseudomonadati</taxon>
        <taxon>Pseudomonadota</taxon>
        <taxon>Alphaproteobacteria</taxon>
        <taxon>Hyphomicrobiales</taxon>
        <taxon>Reyranellaceae</taxon>
        <taxon>Reyranella</taxon>
    </lineage>
</organism>
<dbReference type="OrthoDB" id="6529964at2"/>
<dbReference type="GO" id="GO:0015888">
    <property type="term" value="P:thiamine transport"/>
    <property type="evidence" value="ECO:0007669"/>
    <property type="project" value="TreeGrafter"/>
</dbReference>
<evidence type="ECO:0000256" key="2">
    <source>
        <dbReference type="ARBA" id="ARBA00022764"/>
    </source>
</evidence>
<protein>
    <submittedName>
        <fullName evidence="4">ABC transporter substrate-binding protein</fullName>
    </submittedName>
</protein>
<dbReference type="AlphaFoldDB" id="A0A512NQ00"/>
<name>A0A512NQ00_9HYPH</name>
<comment type="caution">
    <text evidence="4">The sequence shown here is derived from an EMBL/GenBank/DDBJ whole genome shotgun (WGS) entry which is preliminary data.</text>
</comment>
<proteinExistence type="predicted"/>
<keyword evidence="1 3" id="KW-0732">Signal</keyword>
<dbReference type="PROSITE" id="PS51318">
    <property type="entry name" value="TAT"/>
    <property type="match status" value="1"/>
</dbReference>